<dbReference type="SUPFAM" id="SSF161111">
    <property type="entry name" value="Cation efflux protein transmembrane domain-like"/>
    <property type="match status" value="1"/>
</dbReference>
<dbReference type="Proteomes" id="UP000463224">
    <property type="component" value="Unassembled WGS sequence"/>
</dbReference>
<reference evidence="8 9" key="1">
    <citation type="submission" date="2019-12" db="EMBL/GenBank/DDBJ databases">
        <title>Nitratireductor arenosus sp. nov., Isolated from sea sand, Jeju island, South Korea.</title>
        <authorList>
            <person name="Kim W."/>
        </authorList>
    </citation>
    <scope>NUCLEOTIDE SEQUENCE [LARGE SCALE GENOMIC DNA]</scope>
    <source>
        <strain evidence="8 9">CAU 1489</strain>
    </source>
</reference>
<feature type="domain" description="Cation efflux protein transmembrane" evidence="7">
    <location>
        <begin position="22"/>
        <end position="196"/>
    </location>
</feature>
<protein>
    <submittedName>
        <fullName evidence="8">Cation transporter</fullName>
    </submittedName>
</protein>
<evidence type="ECO:0000256" key="1">
    <source>
        <dbReference type="ARBA" id="ARBA00004141"/>
    </source>
</evidence>
<dbReference type="InterPro" id="IPR050681">
    <property type="entry name" value="CDF/SLC30A"/>
</dbReference>
<gene>
    <name evidence="8" type="ORF">GN330_23200</name>
</gene>
<dbReference type="Gene3D" id="1.20.1510.10">
    <property type="entry name" value="Cation efflux protein transmembrane domain"/>
    <property type="match status" value="1"/>
</dbReference>
<comment type="subcellular location">
    <subcellularLocation>
        <location evidence="1">Membrane</location>
        <topology evidence="1">Multi-pass membrane protein</topology>
    </subcellularLocation>
</comment>
<dbReference type="PANTHER" id="PTHR11562">
    <property type="entry name" value="CATION EFFLUX PROTEIN/ ZINC TRANSPORTER"/>
    <property type="match status" value="1"/>
</dbReference>
<dbReference type="AlphaFoldDB" id="A0A844QLK5"/>
<evidence type="ECO:0000256" key="2">
    <source>
        <dbReference type="ARBA" id="ARBA00022692"/>
    </source>
</evidence>
<keyword evidence="3" id="KW-0813">Transport</keyword>
<accession>A0A844QLK5</accession>
<keyword evidence="3" id="KW-0864">Zinc transport</keyword>
<dbReference type="Pfam" id="PF01545">
    <property type="entry name" value="Cation_efflux"/>
    <property type="match status" value="1"/>
</dbReference>
<keyword evidence="9" id="KW-1185">Reference proteome</keyword>
<proteinExistence type="predicted"/>
<keyword evidence="3" id="KW-0862">Zinc</keyword>
<keyword evidence="3" id="KW-0406">Ion transport</keyword>
<feature type="transmembrane region" description="Helical" evidence="6">
    <location>
        <begin position="85"/>
        <end position="106"/>
    </location>
</feature>
<feature type="transmembrane region" description="Helical" evidence="6">
    <location>
        <begin position="22"/>
        <end position="43"/>
    </location>
</feature>
<feature type="transmembrane region" description="Helical" evidence="6">
    <location>
        <begin position="55"/>
        <end position="73"/>
    </location>
</feature>
<evidence type="ECO:0000313" key="9">
    <source>
        <dbReference type="Proteomes" id="UP000463224"/>
    </source>
</evidence>
<evidence type="ECO:0000256" key="6">
    <source>
        <dbReference type="SAM" id="Phobius"/>
    </source>
</evidence>
<name>A0A844QLK5_9HYPH</name>
<feature type="transmembrane region" description="Helical" evidence="6">
    <location>
        <begin position="152"/>
        <end position="169"/>
    </location>
</feature>
<feature type="transmembrane region" description="Helical" evidence="6">
    <location>
        <begin position="112"/>
        <end position="132"/>
    </location>
</feature>
<keyword evidence="5 6" id="KW-0472">Membrane</keyword>
<dbReference type="EMBL" id="WPHG01000012">
    <property type="protein sequence ID" value="MVB00158.1"/>
    <property type="molecule type" value="Genomic_DNA"/>
</dbReference>
<dbReference type="InterPro" id="IPR058533">
    <property type="entry name" value="Cation_efflux_TM"/>
</dbReference>
<keyword evidence="4 6" id="KW-1133">Transmembrane helix</keyword>
<keyword evidence="2 6" id="KW-0812">Transmembrane</keyword>
<evidence type="ECO:0000256" key="3">
    <source>
        <dbReference type="ARBA" id="ARBA00022906"/>
    </source>
</evidence>
<dbReference type="RefSeq" id="WP_156716107.1">
    <property type="nucleotide sequence ID" value="NZ_WPHG01000012.1"/>
</dbReference>
<evidence type="ECO:0000256" key="5">
    <source>
        <dbReference type="ARBA" id="ARBA00023136"/>
    </source>
</evidence>
<dbReference type="InterPro" id="IPR027469">
    <property type="entry name" value="Cation_efflux_TMD_sf"/>
</dbReference>
<evidence type="ECO:0000259" key="7">
    <source>
        <dbReference type="Pfam" id="PF01545"/>
    </source>
</evidence>
<dbReference type="GO" id="GO:0005886">
    <property type="term" value="C:plasma membrane"/>
    <property type="evidence" value="ECO:0007669"/>
    <property type="project" value="TreeGrafter"/>
</dbReference>
<evidence type="ECO:0000256" key="4">
    <source>
        <dbReference type="ARBA" id="ARBA00022989"/>
    </source>
</evidence>
<comment type="caution">
    <text evidence="8">The sequence shown here is derived from an EMBL/GenBank/DDBJ whole genome shotgun (WGS) entry which is preliminary data.</text>
</comment>
<organism evidence="8 9">
    <name type="scientific">Nitratireductor arenosus</name>
    <dbReference type="NCBI Taxonomy" id="2682096"/>
    <lineage>
        <taxon>Bacteria</taxon>
        <taxon>Pseudomonadati</taxon>
        <taxon>Pseudomonadota</taxon>
        <taxon>Alphaproteobacteria</taxon>
        <taxon>Hyphomicrobiales</taxon>
        <taxon>Phyllobacteriaceae</taxon>
        <taxon>Nitratireductor</taxon>
    </lineage>
</organism>
<sequence length="231" mass="24293">MSAGCGHSHTFDGMSDDFKRRLWAVIAINGAMFAVEMTAGQMAGSQALQADALDFFADALTYAISLAVIGASLKVRATAALAKGLSLFVMGVWVFGSTVWRVVYLGLPQAEIMGAIGFLALAANVASVLLLVRYKDGDANVRSVWLCSRNDAIGNVAVMAAALGVWGTTSGWPDVIVAGLMAGLFLSSSFQILRQGWQEFSAGDAMPVVHTRANVCGHDHGCGAQKHRAEP</sequence>
<dbReference type="PANTHER" id="PTHR11562:SF17">
    <property type="entry name" value="RE54080P-RELATED"/>
    <property type="match status" value="1"/>
</dbReference>
<dbReference type="GO" id="GO:0005385">
    <property type="term" value="F:zinc ion transmembrane transporter activity"/>
    <property type="evidence" value="ECO:0007669"/>
    <property type="project" value="TreeGrafter"/>
</dbReference>
<evidence type="ECO:0000313" key="8">
    <source>
        <dbReference type="EMBL" id="MVB00158.1"/>
    </source>
</evidence>